<dbReference type="NCBIfam" id="NF003719">
    <property type="entry name" value="PRK05329.1-2"/>
    <property type="match status" value="1"/>
</dbReference>
<gene>
    <name evidence="4" type="primary">glpB</name>
</gene>
<dbReference type="NCBIfam" id="NF003720">
    <property type="entry name" value="PRK05329.1-3"/>
    <property type="match status" value="1"/>
</dbReference>
<dbReference type="EC" id="1.1.5.3" evidence="4"/>
<dbReference type="PIRSF" id="PIRSF000141">
    <property type="entry name" value="Anaerobic_G3P_dh"/>
    <property type="match status" value="1"/>
</dbReference>
<dbReference type="InterPro" id="IPR036188">
    <property type="entry name" value="FAD/NAD-bd_sf"/>
</dbReference>
<protein>
    <recommendedName>
        <fullName evidence="4">Anaerobic glycerol-3-phosphate dehydrogenase subunit B</fullName>
        <shortName evidence="4">Anaerobic G-3-P dehydrogenase subunit B</shortName>
        <shortName evidence="4">Anaerobic G3Pdhase B</shortName>
        <ecNumber evidence="4">1.1.5.3</ecNumber>
    </recommendedName>
</protein>
<evidence type="ECO:0000256" key="2">
    <source>
        <dbReference type="ARBA" id="ARBA00022643"/>
    </source>
</evidence>
<organism evidence="6">
    <name type="scientific">Vibrio splendidus</name>
    <dbReference type="NCBI Taxonomy" id="29497"/>
    <lineage>
        <taxon>Bacteria</taxon>
        <taxon>Pseudomonadati</taxon>
        <taxon>Pseudomonadota</taxon>
        <taxon>Gammaproteobacteria</taxon>
        <taxon>Vibrionales</taxon>
        <taxon>Vibrionaceae</taxon>
        <taxon>Vibrio</taxon>
    </lineage>
</organism>
<dbReference type="HAMAP" id="MF_00753">
    <property type="entry name" value="Glycerol3P_GlpB"/>
    <property type="match status" value="1"/>
</dbReference>
<dbReference type="NCBIfam" id="TIGR03378">
    <property type="entry name" value="glycerol3P_GlpB"/>
    <property type="match status" value="1"/>
</dbReference>
<dbReference type="GO" id="GO:0019563">
    <property type="term" value="P:glycerol catabolic process"/>
    <property type="evidence" value="ECO:0007669"/>
    <property type="project" value="UniProtKB-UniRule"/>
</dbReference>
<sequence>MMHYDVAVIGGGIAGYSAALRALQAGKKVVLINQGQSALHFSSGSIDVLGRLPDGSVVNQPFDALSALQQQAPEHPYSKVGRKNSEKGLMWFKRTLDSAHVPLHHEPDGANHWRITPLGTLKNTWLSQPFVYPYRGNADFSRIMIVAIDGYRDFQPAMLRDNLAQRPELANTPMLTVNVSIPGFEGFRRNPNELRSIDIARLLRQESAWNALCDQLMRVARPDDLVIMPAIMGNGDGLHLMSKLQQVTQLRFHEVPTMPPSLLGIRIEEALHRSFIQGGGVQLKGDKVIGGNFAGSRLTAIHTQNLRDFPISAEHYVMATGSYFSQGLQASQHAIQEPIFALDVQQNPDRAQWRHAQFIAAQSHPFMTFGVTTDANLHPSRQGKTIDNLWCCGAMLSGYDPVFEGCGGGVAIATAYHAVEQILATYAQTKQPEVLL</sequence>
<comment type="cofactor">
    <cofactor evidence="4">
        <name>FMN</name>
        <dbReference type="ChEBI" id="CHEBI:58210"/>
    </cofactor>
</comment>
<evidence type="ECO:0000313" key="6">
    <source>
        <dbReference type="EMBL" id="AKN37207.1"/>
    </source>
</evidence>
<keyword evidence="1 4" id="KW-0285">Flavoprotein</keyword>
<dbReference type="UniPathway" id="UPA00618">
    <property type="reaction ID" value="UER00673"/>
</dbReference>
<feature type="domain" description="FAD-dependent oxidoreductase 2 FAD-binding" evidence="5">
    <location>
        <begin position="5"/>
        <end position="410"/>
    </location>
</feature>
<dbReference type="InterPro" id="IPR051691">
    <property type="entry name" value="Metab_Enz_Cyan_OpOx_G3PDH"/>
</dbReference>
<dbReference type="Gene3D" id="3.50.50.60">
    <property type="entry name" value="FAD/NAD(P)-binding domain"/>
    <property type="match status" value="1"/>
</dbReference>
<name>A0A0H3ZRX4_VIBSP</name>
<evidence type="ECO:0000256" key="1">
    <source>
        <dbReference type="ARBA" id="ARBA00022630"/>
    </source>
</evidence>
<comment type="function">
    <text evidence="4">Conversion of glycerol 3-phosphate to dihydroxyacetone. Uses fumarate or nitrate as electron acceptor.</text>
</comment>
<proteinExistence type="inferred from homology"/>
<comment type="subunit">
    <text evidence="4">Composed of a catalytic GlpA/B dimer and of membrane bound GlpC.</text>
</comment>
<dbReference type="InterPro" id="IPR003953">
    <property type="entry name" value="FAD-dep_OxRdtase_2_FAD-bd"/>
</dbReference>
<dbReference type="GO" id="GO:0009331">
    <property type="term" value="C:glycerol-3-phosphate dehydrogenase (FAD) complex"/>
    <property type="evidence" value="ECO:0007669"/>
    <property type="project" value="InterPro"/>
</dbReference>
<keyword evidence="3 4" id="KW-0560">Oxidoreductase</keyword>
<evidence type="ECO:0000259" key="5">
    <source>
        <dbReference type="Pfam" id="PF00890"/>
    </source>
</evidence>
<dbReference type="GO" id="GO:0004368">
    <property type="term" value="F:glycerol-3-phosphate dehydrogenase (quinone) activity"/>
    <property type="evidence" value="ECO:0007669"/>
    <property type="project" value="UniProtKB-UniRule"/>
</dbReference>
<dbReference type="AlphaFoldDB" id="A0A0H3ZRX4"/>
<comment type="pathway">
    <text evidence="4">Polyol metabolism; glycerol degradation via glycerol kinase pathway; glycerone phosphate from sn-glycerol 3-phosphate (anaerobic route): step 1/1.</text>
</comment>
<dbReference type="PANTHER" id="PTHR42949">
    <property type="entry name" value="ANAEROBIC GLYCEROL-3-PHOSPHATE DEHYDROGENASE SUBUNIT B"/>
    <property type="match status" value="1"/>
</dbReference>
<dbReference type="Pfam" id="PF00890">
    <property type="entry name" value="FAD_binding_2"/>
    <property type="match status" value="1"/>
</dbReference>
<accession>A0A0H3ZRX4</accession>
<reference evidence="6" key="1">
    <citation type="journal article" date="2015" name="MBio">
        <title>Eco-Evolutionary Dynamics of Episomes among Ecologically Cohesive Bacterial Populations.</title>
        <authorList>
            <person name="Xue H."/>
            <person name="Cordero O.X."/>
            <person name="Camas F.M."/>
            <person name="Trimble W."/>
            <person name="Meyer F."/>
            <person name="Guglielmini J."/>
            <person name="Rocha E.P."/>
            <person name="Polz M.F."/>
        </authorList>
    </citation>
    <scope>NUCLEOTIDE SEQUENCE</scope>
    <source>
        <strain evidence="6">ZS_138</strain>
    </source>
</reference>
<dbReference type="SUPFAM" id="SSF51905">
    <property type="entry name" value="FAD/NAD(P)-binding domain"/>
    <property type="match status" value="1"/>
</dbReference>
<comment type="similarity">
    <text evidence="4">Belongs to the anaerobic G-3-P dehydrogenase subunit B family.</text>
</comment>
<evidence type="ECO:0000256" key="4">
    <source>
        <dbReference type="HAMAP-Rule" id="MF_00753"/>
    </source>
</evidence>
<keyword evidence="2 4" id="KW-0288">FMN</keyword>
<dbReference type="PANTHER" id="PTHR42949:SF3">
    <property type="entry name" value="ANAEROBIC GLYCEROL-3-PHOSPHATE DEHYDROGENASE SUBUNIT B"/>
    <property type="match status" value="1"/>
</dbReference>
<dbReference type="InterPro" id="IPR009158">
    <property type="entry name" value="G3P_DH_GlpB_su"/>
</dbReference>
<dbReference type="EMBL" id="KP795525">
    <property type="protein sequence ID" value="AKN37207.1"/>
    <property type="molecule type" value="Genomic_DNA"/>
</dbReference>
<evidence type="ECO:0000256" key="3">
    <source>
        <dbReference type="ARBA" id="ARBA00023002"/>
    </source>
</evidence>
<comment type="catalytic activity">
    <reaction evidence="4">
        <text>a quinone + sn-glycerol 3-phosphate = dihydroxyacetone phosphate + a quinol</text>
        <dbReference type="Rhea" id="RHEA:18977"/>
        <dbReference type="ChEBI" id="CHEBI:24646"/>
        <dbReference type="ChEBI" id="CHEBI:57597"/>
        <dbReference type="ChEBI" id="CHEBI:57642"/>
        <dbReference type="ChEBI" id="CHEBI:132124"/>
        <dbReference type="EC" id="1.1.5.3"/>
    </reaction>
</comment>